<evidence type="ECO:0008006" key="5">
    <source>
        <dbReference type="Google" id="ProtNLM"/>
    </source>
</evidence>
<reference evidence="3 4" key="1">
    <citation type="submission" date="2020-07" db="EMBL/GenBank/DDBJ databases">
        <title>Luteimonas sp. SJ-92.</title>
        <authorList>
            <person name="Huang X.-X."/>
            <person name="Xu L."/>
            <person name="Sun J.-Q."/>
        </authorList>
    </citation>
    <scope>NUCLEOTIDE SEQUENCE [LARGE SCALE GENOMIC DNA]</scope>
    <source>
        <strain evidence="3 4">SJ-92</strain>
    </source>
</reference>
<feature type="signal peptide" evidence="2">
    <location>
        <begin position="1"/>
        <end position="29"/>
    </location>
</feature>
<evidence type="ECO:0000313" key="3">
    <source>
        <dbReference type="EMBL" id="NZA27240.1"/>
    </source>
</evidence>
<feature type="chain" id="PRO_5032379335" description="DUF3455 domain-containing protein" evidence="2">
    <location>
        <begin position="30"/>
        <end position="200"/>
    </location>
</feature>
<dbReference type="Proteomes" id="UP000578091">
    <property type="component" value="Unassembled WGS sequence"/>
</dbReference>
<organism evidence="3 4">
    <name type="scientific">Luteimonas salinisoli</name>
    <dbReference type="NCBI Taxonomy" id="2752307"/>
    <lineage>
        <taxon>Bacteria</taxon>
        <taxon>Pseudomonadati</taxon>
        <taxon>Pseudomonadota</taxon>
        <taxon>Gammaproteobacteria</taxon>
        <taxon>Lysobacterales</taxon>
        <taxon>Lysobacteraceae</taxon>
        <taxon>Luteimonas</taxon>
    </lineage>
</organism>
<protein>
    <recommendedName>
        <fullName evidence="5">DUF3455 domain-containing protein</fullName>
    </recommendedName>
</protein>
<name>A0A853JFC6_9GAMM</name>
<dbReference type="PROSITE" id="PS51257">
    <property type="entry name" value="PROKAR_LIPOPROTEIN"/>
    <property type="match status" value="1"/>
</dbReference>
<dbReference type="RefSeq" id="WP_180679016.1">
    <property type="nucleotide sequence ID" value="NZ_JACCKA010000073.1"/>
</dbReference>
<proteinExistence type="predicted"/>
<evidence type="ECO:0000256" key="1">
    <source>
        <dbReference type="SAM" id="MobiDB-lite"/>
    </source>
</evidence>
<evidence type="ECO:0000313" key="4">
    <source>
        <dbReference type="Proteomes" id="UP000578091"/>
    </source>
</evidence>
<keyword evidence="4" id="KW-1185">Reference proteome</keyword>
<comment type="caution">
    <text evidence="3">The sequence shown here is derived from an EMBL/GenBank/DDBJ whole genome shotgun (WGS) entry which is preliminary data.</text>
</comment>
<keyword evidence="2" id="KW-0732">Signal</keyword>
<evidence type="ECO:0000256" key="2">
    <source>
        <dbReference type="SAM" id="SignalP"/>
    </source>
</evidence>
<feature type="region of interest" description="Disordered" evidence="1">
    <location>
        <begin position="35"/>
        <end position="84"/>
    </location>
</feature>
<accession>A0A853JFC6</accession>
<feature type="compositionally biased region" description="Low complexity" evidence="1">
    <location>
        <begin position="35"/>
        <end position="70"/>
    </location>
</feature>
<dbReference type="EMBL" id="JACCKA010000073">
    <property type="protein sequence ID" value="NZA27240.1"/>
    <property type="molecule type" value="Genomic_DNA"/>
</dbReference>
<gene>
    <name evidence="3" type="ORF">H0E84_12690</name>
</gene>
<dbReference type="AlphaFoldDB" id="A0A853JFC6"/>
<sequence>MFAKKPIALEPGAIAKALAIALLSGSLLAACAPAEDDTGVAADQPASAPAPAATEDAARAGAAPEPAAAGGTVGGDGSEIQLDPLTEPDVADADLAGELACSFSTGDARPILHATGVVASDDPAQGIVKVSGYVEPVRAPGGFDGMTKDPTFTGQGKTIRIVETGDAIGGGESPPRPATLTYQRADGASRTFEGRWQCGP</sequence>